<reference evidence="4 5" key="1">
    <citation type="journal article" date="2018" name="Nat. Biotechnol.">
        <title>A standardized bacterial taxonomy based on genome phylogeny substantially revises the tree of life.</title>
        <authorList>
            <person name="Parks D.H."/>
            <person name="Chuvochina M."/>
            <person name="Waite D.W."/>
            <person name="Rinke C."/>
            <person name="Skarshewski A."/>
            <person name="Chaumeil P.A."/>
            <person name="Hugenholtz P."/>
        </authorList>
    </citation>
    <scope>NUCLEOTIDE SEQUENCE [LARGE SCALE GENOMIC DNA]</scope>
    <source>
        <strain evidence="4">UBA9152</strain>
    </source>
</reference>
<dbReference type="InterPro" id="IPR036979">
    <property type="entry name" value="CM_dom_sf"/>
</dbReference>
<dbReference type="PANTHER" id="PTHR38041:SF1">
    <property type="entry name" value="CHORISMATE MUTASE"/>
    <property type="match status" value="1"/>
</dbReference>
<dbReference type="InterPro" id="IPR002701">
    <property type="entry name" value="CM_II_prokaryot"/>
</dbReference>
<dbReference type="InterPro" id="IPR051331">
    <property type="entry name" value="Chorismate_mutase-related"/>
</dbReference>
<evidence type="ECO:0000256" key="2">
    <source>
        <dbReference type="SAM" id="MobiDB-lite"/>
    </source>
</evidence>
<dbReference type="SUPFAM" id="SSF48600">
    <property type="entry name" value="Chorismate mutase II"/>
    <property type="match status" value="1"/>
</dbReference>
<dbReference type="Proteomes" id="UP000257479">
    <property type="component" value="Unassembled WGS sequence"/>
</dbReference>
<dbReference type="GO" id="GO:0046417">
    <property type="term" value="P:chorismate metabolic process"/>
    <property type="evidence" value="ECO:0007669"/>
    <property type="project" value="InterPro"/>
</dbReference>
<dbReference type="EMBL" id="DMNG01000016">
    <property type="protein sequence ID" value="HAN23175.1"/>
    <property type="molecule type" value="Genomic_DNA"/>
</dbReference>
<gene>
    <name evidence="4" type="ORF">DCP95_01200</name>
</gene>
<sequence>MAHTLGLRRTPRGSRRGGGARVEREEAILSDTTDPRVALSRLRASIDNIDAALIYLLAERFRSTTQVGHLKAEHGMPASDPAREEQQIARLRALAADADLDPAFAEKWFNFVVAEVIRHHTAAADAR</sequence>
<name>A0A3C1K939_9MICO</name>
<dbReference type="GO" id="GO:0004106">
    <property type="term" value="F:chorismate mutase activity"/>
    <property type="evidence" value="ECO:0007669"/>
    <property type="project" value="InterPro"/>
</dbReference>
<dbReference type="AlphaFoldDB" id="A0A3C1K939"/>
<dbReference type="PANTHER" id="PTHR38041">
    <property type="entry name" value="CHORISMATE MUTASE"/>
    <property type="match status" value="1"/>
</dbReference>
<evidence type="ECO:0000313" key="4">
    <source>
        <dbReference type="EMBL" id="HAN23175.1"/>
    </source>
</evidence>
<dbReference type="GO" id="GO:0009697">
    <property type="term" value="P:salicylic acid biosynthetic process"/>
    <property type="evidence" value="ECO:0007669"/>
    <property type="project" value="TreeGrafter"/>
</dbReference>
<evidence type="ECO:0000256" key="1">
    <source>
        <dbReference type="ARBA" id="ARBA00023235"/>
    </source>
</evidence>
<protein>
    <submittedName>
        <fullName evidence="4">Chorismate mutase</fullName>
    </submittedName>
</protein>
<dbReference type="OrthoDB" id="3267837at2"/>
<dbReference type="SMART" id="SM00830">
    <property type="entry name" value="CM_2"/>
    <property type="match status" value="1"/>
</dbReference>
<evidence type="ECO:0000259" key="3">
    <source>
        <dbReference type="PROSITE" id="PS51168"/>
    </source>
</evidence>
<feature type="domain" description="Chorismate mutase" evidence="3">
    <location>
        <begin position="33"/>
        <end position="124"/>
    </location>
</feature>
<dbReference type="InterPro" id="IPR036263">
    <property type="entry name" value="Chorismate_II_sf"/>
</dbReference>
<feature type="region of interest" description="Disordered" evidence="2">
    <location>
        <begin position="1"/>
        <end position="27"/>
    </location>
</feature>
<dbReference type="Gene3D" id="1.20.59.10">
    <property type="entry name" value="Chorismate mutase"/>
    <property type="match status" value="1"/>
</dbReference>
<dbReference type="Pfam" id="PF01817">
    <property type="entry name" value="CM_2"/>
    <property type="match status" value="1"/>
</dbReference>
<dbReference type="PROSITE" id="PS51168">
    <property type="entry name" value="CHORISMATE_MUT_2"/>
    <property type="match status" value="1"/>
</dbReference>
<dbReference type="NCBIfam" id="TIGR01795">
    <property type="entry name" value="CM_mono_cladeE"/>
    <property type="match status" value="1"/>
</dbReference>
<dbReference type="NCBIfam" id="NF006691">
    <property type="entry name" value="PRK09239.1"/>
    <property type="match status" value="1"/>
</dbReference>
<organism evidence="4 5">
    <name type="scientific">Microbacterium ginsengisoli</name>
    <dbReference type="NCBI Taxonomy" id="400772"/>
    <lineage>
        <taxon>Bacteria</taxon>
        <taxon>Bacillati</taxon>
        <taxon>Actinomycetota</taxon>
        <taxon>Actinomycetes</taxon>
        <taxon>Micrococcales</taxon>
        <taxon>Microbacteriaceae</taxon>
        <taxon>Microbacterium</taxon>
    </lineage>
</organism>
<dbReference type="InterPro" id="IPR010951">
    <property type="entry name" value="CM_bact"/>
</dbReference>
<comment type="caution">
    <text evidence="4">The sequence shown here is derived from an EMBL/GenBank/DDBJ whole genome shotgun (WGS) entry which is preliminary data.</text>
</comment>
<evidence type="ECO:0000313" key="5">
    <source>
        <dbReference type="Proteomes" id="UP000257479"/>
    </source>
</evidence>
<accession>A0A3C1K939</accession>
<proteinExistence type="predicted"/>
<keyword evidence="1" id="KW-0413">Isomerase</keyword>